<dbReference type="GO" id="GO:0003968">
    <property type="term" value="F:RNA-directed RNA polymerase activity"/>
    <property type="evidence" value="ECO:0007669"/>
    <property type="project" value="UniProtKB-KW"/>
</dbReference>
<dbReference type="EMBL" id="U20976">
    <property type="protein sequence ID" value="AAC54603.1"/>
    <property type="molecule type" value="Genomic_RNA"/>
</dbReference>
<accession>Q89801</accession>
<evidence type="ECO:0000256" key="8">
    <source>
        <dbReference type="RuleBase" id="RU363062"/>
    </source>
</evidence>
<name>Q89801_9TOMB</name>
<dbReference type="EC" id="2.7.7.48" evidence="2 8"/>
<comment type="catalytic activity">
    <reaction evidence="8">
        <text>RNA(n) + a ribonucleoside 5'-triphosphate = RNA(n+1) + diphosphate</text>
        <dbReference type="Rhea" id="RHEA:21248"/>
        <dbReference type="Rhea" id="RHEA-COMP:14527"/>
        <dbReference type="Rhea" id="RHEA-COMP:17342"/>
        <dbReference type="ChEBI" id="CHEBI:33019"/>
        <dbReference type="ChEBI" id="CHEBI:61557"/>
        <dbReference type="ChEBI" id="CHEBI:140395"/>
        <dbReference type="EC" id="2.7.7.48"/>
    </reaction>
</comment>
<keyword evidence="6 8" id="KW-0547">Nucleotide-binding</keyword>
<dbReference type="Pfam" id="PF00998">
    <property type="entry name" value="RdRP_3"/>
    <property type="match status" value="1"/>
</dbReference>
<comment type="function">
    <text evidence="1">RNA-dependent RNA polymerase that plays an essential role in the virus replication.</text>
</comment>
<dbReference type="InterPro" id="IPR007094">
    <property type="entry name" value="RNA-dir_pol_PSvirus"/>
</dbReference>
<dbReference type="Gene3D" id="3.30.70.270">
    <property type="match status" value="1"/>
</dbReference>
<dbReference type="GO" id="GO:0000166">
    <property type="term" value="F:nucleotide binding"/>
    <property type="evidence" value="ECO:0007669"/>
    <property type="project" value="UniProtKB-KW"/>
</dbReference>
<dbReference type="InterPro" id="IPR002166">
    <property type="entry name" value="RNA_pol_HCV"/>
</dbReference>
<dbReference type="Proteomes" id="UP000201663">
    <property type="component" value="Segment"/>
</dbReference>
<dbReference type="InterPro" id="IPR043128">
    <property type="entry name" value="Rev_trsase/Diguanyl_cyclase"/>
</dbReference>
<protein>
    <recommendedName>
        <fullName evidence="2 8">RNA-directed RNA polymerase</fullName>
        <ecNumber evidence="2 8">2.7.7.48</ecNumber>
    </recommendedName>
</protein>
<evidence type="ECO:0000313" key="11">
    <source>
        <dbReference type="Proteomes" id="UP000201663"/>
    </source>
</evidence>
<evidence type="ECO:0000256" key="7">
    <source>
        <dbReference type="ARBA" id="ARBA00022953"/>
    </source>
</evidence>
<sequence>MLITPRTGSHKVRKMGHVNFMGNGKLFGVHNASLVNLRRGLLERVFYVEREGKLVPPPEPIPGIFSRLAGFKSKLKKIVGTHSRISDDAFVALYHGRRNTIYQNAVDSLRIGGVQRKDSYLSTFIKAEKIPIYRKPDPAPRVIQPRNPRYNVEVGRYLRPFEHHLYRGIDEIMGGPTVIKGYDVNQIGNIMEKASGQFVRPVAVGFDMSRFDQHVSFDALQFEHGVYLQHFGGDRFLAKLLSWQLNNKGFANLPEGKVKYTRRGCRMSGDMNTAMGNCLLACAITWDLMKGIKYRLLNNGDDCVVITESKNVDFVCKQLERFRDYGFTCIAEEPVYELEKLEFCNLHPLYDGSSWTVMRKPSVSLAKDTYCVAGWNNTKDAASWLNAIGQCGAAITGGIPIQQAYYQCLIRNFPRGGWLQKHHHTMDSGLYWLALKKGRSDPVPVAPEARHSFYLTTGVTPDAQIAVEEYYNNLHLALEFEPEVSPTSLSTTSAD</sequence>
<evidence type="ECO:0000256" key="1">
    <source>
        <dbReference type="ARBA" id="ARBA00002753"/>
    </source>
</evidence>
<keyword evidence="5 8" id="KW-0548">Nucleotidyltransferase</keyword>
<reference evidence="10 11" key="1">
    <citation type="journal article" date="1995" name="J. Gen. Virol.">
        <title>The nucleotide sequence of cowpea mottle virus and its assignment to the genus Carmovirus.</title>
        <authorList>
            <person name="You X.J."/>
            <person name="Kim J.W."/>
            <person name="Stuart G.W."/>
            <person name="Bozarth R.F."/>
        </authorList>
    </citation>
    <scope>NUCLEOTIDE SEQUENCE [LARGE SCALE GENOMIC DNA]</scope>
</reference>
<evidence type="ECO:0000259" key="9">
    <source>
        <dbReference type="PROSITE" id="PS50507"/>
    </source>
</evidence>
<keyword evidence="3 8" id="KW-0696">RNA-directed RNA polymerase</keyword>
<dbReference type="GO" id="GO:0003723">
    <property type="term" value="F:RNA binding"/>
    <property type="evidence" value="ECO:0007669"/>
    <property type="project" value="InterPro"/>
</dbReference>
<organism evidence="10 11">
    <name type="scientific">Cowpea mottle virus</name>
    <dbReference type="NCBI Taxonomy" id="12627"/>
    <lineage>
        <taxon>Viruses</taxon>
        <taxon>Riboviria</taxon>
        <taxon>Orthornavirae</taxon>
        <taxon>Kitrinoviricota</taxon>
        <taxon>Tolucaviricetes</taxon>
        <taxon>Tolivirales</taxon>
        <taxon>Tombusviridae</taxon>
        <taxon>Procedovirinae</taxon>
        <taxon>Gammacarmovirus</taxon>
        <taxon>Gammacarmovirus vignae</taxon>
    </lineage>
</organism>
<evidence type="ECO:0000256" key="4">
    <source>
        <dbReference type="ARBA" id="ARBA00022679"/>
    </source>
</evidence>
<keyword evidence="7 8" id="KW-0693">Viral RNA replication</keyword>
<proteinExistence type="predicted"/>
<dbReference type="CDD" id="cd23242">
    <property type="entry name" value="Gammacarmovirus_RdRp"/>
    <property type="match status" value="1"/>
</dbReference>
<dbReference type="SUPFAM" id="SSF56672">
    <property type="entry name" value="DNA/RNA polymerases"/>
    <property type="match status" value="1"/>
</dbReference>
<evidence type="ECO:0000256" key="5">
    <source>
        <dbReference type="ARBA" id="ARBA00022695"/>
    </source>
</evidence>
<dbReference type="GO" id="GO:0039694">
    <property type="term" value="P:viral RNA genome replication"/>
    <property type="evidence" value="ECO:0007669"/>
    <property type="project" value="InterPro"/>
</dbReference>
<feature type="domain" description="RdRp catalytic" evidence="9">
    <location>
        <begin position="201"/>
        <end position="315"/>
    </location>
</feature>
<dbReference type="InterPro" id="IPR043502">
    <property type="entry name" value="DNA/RNA_pol_sf"/>
</dbReference>
<evidence type="ECO:0000313" key="10">
    <source>
        <dbReference type="EMBL" id="AAC54603.1"/>
    </source>
</evidence>
<keyword evidence="4 8" id="KW-0808">Transferase</keyword>
<evidence type="ECO:0000256" key="6">
    <source>
        <dbReference type="ARBA" id="ARBA00022741"/>
    </source>
</evidence>
<evidence type="ECO:0000256" key="2">
    <source>
        <dbReference type="ARBA" id="ARBA00012494"/>
    </source>
</evidence>
<evidence type="ECO:0000256" key="3">
    <source>
        <dbReference type="ARBA" id="ARBA00022484"/>
    </source>
</evidence>
<dbReference type="PROSITE" id="PS50507">
    <property type="entry name" value="RDRP_SSRNA_POS"/>
    <property type="match status" value="1"/>
</dbReference>
<keyword evidence="11" id="KW-1185">Reference proteome</keyword>